<dbReference type="InterPro" id="IPR038333">
    <property type="entry name" value="T1MK-like_N_sf"/>
</dbReference>
<keyword evidence="5" id="KW-1185">Reference proteome</keyword>
<dbReference type="HOGENOM" id="CLU_1813678_0_0_14"/>
<dbReference type="SUPFAM" id="SSF53335">
    <property type="entry name" value="S-adenosyl-L-methionine-dependent methyltransferases"/>
    <property type="match status" value="1"/>
</dbReference>
<gene>
    <name evidence="4" type="ordered locus">MSB_A0087</name>
</gene>
<dbReference type="GO" id="GO:0009307">
    <property type="term" value="P:DNA restriction-modification system"/>
    <property type="evidence" value="ECO:0007669"/>
    <property type="project" value="UniProtKB-KW"/>
</dbReference>
<dbReference type="eggNOG" id="COG0286">
    <property type="taxonomic scope" value="Bacteria"/>
</dbReference>
<keyword evidence="2" id="KW-0680">Restriction system</keyword>
<dbReference type="Pfam" id="PF12161">
    <property type="entry name" value="HsdM_N"/>
    <property type="match status" value="1"/>
</dbReference>
<organism evidence="4 5">
    <name type="scientific">Mycoplasma leachii (strain DSM 21131 / NCTC 10133 / N29 / PG50)</name>
    <dbReference type="NCBI Taxonomy" id="880447"/>
    <lineage>
        <taxon>Bacteria</taxon>
        <taxon>Bacillati</taxon>
        <taxon>Mycoplasmatota</taxon>
        <taxon>Mollicutes</taxon>
        <taxon>Mycoplasmataceae</taxon>
        <taxon>Mycoplasma</taxon>
    </lineage>
</organism>
<accession>E4PT60</accession>
<dbReference type="EMBL" id="CP002108">
    <property type="protein sequence ID" value="ADR24189.1"/>
    <property type="molecule type" value="Genomic_DNA"/>
</dbReference>
<evidence type="ECO:0000256" key="2">
    <source>
        <dbReference type="ARBA" id="ARBA00022747"/>
    </source>
</evidence>
<evidence type="ECO:0000313" key="4">
    <source>
        <dbReference type="EMBL" id="ADR24189.1"/>
    </source>
</evidence>
<dbReference type="Gene3D" id="1.20.1260.30">
    <property type="match status" value="1"/>
</dbReference>
<dbReference type="AlphaFoldDB" id="E4PT60"/>
<evidence type="ECO:0000259" key="3">
    <source>
        <dbReference type="Pfam" id="PF12161"/>
    </source>
</evidence>
<dbReference type="Proteomes" id="UP000008712">
    <property type="component" value="Chromosome"/>
</dbReference>
<name>E4PT60_MYCLG</name>
<dbReference type="InterPro" id="IPR029063">
    <property type="entry name" value="SAM-dependent_MTases_sf"/>
</dbReference>
<dbReference type="InterPro" id="IPR022749">
    <property type="entry name" value="D12N6_MeTrfase_N"/>
</dbReference>
<feature type="domain" description="N6 adenine-specific DNA methyltransferase N-terminal" evidence="3">
    <location>
        <begin position="10"/>
        <end position="133"/>
    </location>
</feature>
<sequence length="142" mass="16997">MGNKITKQKLGSIIWESANKLRKNLEAHEYKDYILGMLLYKFLCEKQTNWLLSNGIWKSDLQYLDNKFDFSNFEFDNNTTLDSVEEIQEIKQSCIDANGYFIEYRNLFSSWIKNKNNFNIQNFQEAFNDFSASINEKYNYFI</sequence>
<proteinExistence type="inferred from homology"/>
<evidence type="ECO:0000313" key="5">
    <source>
        <dbReference type="Proteomes" id="UP000008712"/>
    </source>
</evidence>
<comment type="similarity">
    <text evidence="1">Belongs to the N(4)/N(6)-methyltransferase family.</text>
</comment>
<dbReference type="RefSeq" id="WP_013447408.1">
    <property type="nucleotide sequence ID" value="NC_014751.1"/>
</dbReference>
<evidence type="ECO:0000256" key="1">
    <source>
        <dbReference type="ARBA" id="ARBA00006594"/>
    </source>
</evidence>
<dbReference type="KEGG" id="mlc:MSB_A0087"/>
<reference evidence="5" key="1">
    <citation type="submission" date="2010-07" db="EMBL/GenBank/DDBJ databases">
        <title>Genome sequence of Mycoplasma leachii PG50 MU clone A8.</title>
        <authorList>
            <person name="Wise K."/>
            <person name="Calcutt M.J."/>
            <person name="Foecking M.F."/>
            <person name="Madupu R."/>
            <person name="DeBoy R.T."/>
            <person name="Roske K."/>
            <person name="Martin T.R."/>
            <person name="Hvinden M.L."/>
            <person name="Durkin A.S."/>
            <person name="Glass J."/>
            <person name="Methe B.A."/>
        </authorList>
    </citation>
    <scope>NUCLEOTIDE SEQUENCE [LARGE SCALE GENOMIC DNA]</scope>
    <source>
        <strain evidence="5">DSM 21131 / NCTC 10133 / N29 / PG50</strain>
    </source>
</reference>
<reference evidence="4 5" key="2">
    <citation type="journal article" date="2012" name="J. Bacteriol.">
        <title>Complete Genome Sequences of Mycoplasma leachii Strain PG50T and the Pathogenic Mycoplasma mycoides subsp. mycoides Small Colony Biotype Strain Gladysdale.</title>
        <authorList>
            <person name="Wise K.S."/>
            <person name="Calcutt M.J."/>
            <person name="Foecking M.F."/>
            <person name="Madupu R."/>
            <person name="Deboy R.T."/>
            <person name="Roske K."/>
            <person name="Hvinden M.L."/>
            <person name="Martin T.R."/>
            <person name="Durkin A.S."/>
            <person name="Glass J.I."/>
            <person name="Methe B.A."/>
        </authorList>
    </citation>
    <scope>NUCLEOTIDE SEQUENCE [LARGE SCALE GENOMIC DNA]</scope>
    <source>
        <strain evidence="5">DSM 21131 / NCTC 10133 / N29 / PG50</strain>
    </source>
</reference>
<protein>
    <recommendedName>
        <fullName evidence="3">N6 adenine-specific DNA methyltransferase N-terminal domain-containing protein</fullName>
    </recommendedName>
</protein>